<proteinExistence type="inferred from homology"/>
<evidence type="ECO:0000256" key="1">
    <source>
        <dbReference type="ARBA" id="ARBA00010945"/>
    </source>
</evidence>
<evidence type="ECO:0000256" key="5">
    <source>
        <dbReference type="ARBA" id="ARBA00023204"/>
    </source>
</evidence>
<evidence type="ECO:0000313" key="9">
    <source>
        <dbReference type="Proteomes" id="UP000243084"/>
    </source>
</evidence>
<dbReference type="NCBIfam" id="NF002955">
    <property type="entry name" value="PRK03609.1"/>
    <property type="match status" value="1"/>
</dbReference>
<dbReference type="PANTHER" id="PTHR11076">
    <property type="entry name" value="DNA REPAIR POLYMERASE UMUC / TRANSFERASE FAMILY MEMBER"/>
    <property type="match status" value="1"/>
</dbReference>
<dbReference type="Gene3D" id="1.10.150.20">
    <property type="entry name" value="5' to 3' exonuclease, C-terminal subdomain"/>
    <property type="match status" value="1"/>
</dbReference>
<dbReference type="Gene3D" id="3.30.70.270">
    <property type="match status" value="1"/>
</dbReference>
<evidence type="ECO:0000313" key="8">
    <source>
        <dbReference type="EMBL" id="SFP45747.1"/>
    </source>
</evidence>
<dbReference type="EMBL" id="FOXM01000002">
    <property type="protein sequence ID" value="SFP45747.1"/>
    <property type="molecule type" value="Genomic_DNA"/>
</dbReference>
<dbReference type="OrthoDB" id="9808813at2"/>
<keyword evidence="3" id="KW-0238">DNA-binding</keyword>
<dbReference type="SUPFAM" id="SSF56672">
    <property type="entry name" value="DNA/RNA polymerases"/>
    <property type="match status" value="1"/>
</dbReference>
<keyword evidence="2" id="KW-0227">DNA damage</keyword>
<dbReference type="Pfam" id="PF13438">
    <property type="entry name" value="DUF4113"/>
    <property type="match status" value="1"/>
</dbReference>
<dbReference type="SUPFAM" id="SSF100879">
    <property type="entry name" value="Lesion bypass DNA polymerase (Y-family), little finger domain"/>
    <property type="match status" value="1"/>
</dbReference>
<dbReference type="Gene3D" id="3.30.1490.100">
    <property type="entry name" value="DNA polymerase, Y-family, little finger domain"/>
    <property type="match status" value="1"/>
</dbReference>
<dbReference type="PROSITE" id="PS50173">
    <property type="entry name" value="UMUC"/>
    <property type="match status" value="1"/>
</dbReference>
<dbReference type="InterPro" id="IPR001126">
    <property type="entry name" value="UmuC"/>
</dbReference>
<dbReference type="GO" id="GO:0003684">
    <property type="term" value="F:damaged DNA binding"/>
    <property type="evidence" value="ECO:0007669"/>
    <property type="project" value="InterPro"/>
</dbReference>
<feature type="domain" description="UmuC" evidence="7">
    <location>
        <begin position="4"/>
        <end position="186"/>
    </location>
</feature>
<dbReference type="InterPro" id="IPR050116">
    <property type="entry name" value="DNA_polymerase-Y"/>
</dbReference>
<accession>A0A1I5QI20</accession>
<dbReference type="InterPro" id="IPR025188">
    <property type="entry name" value="DUF4113"/>
</dbReference>
<keyword evidence="5" id="KW-0234">DNA repair</keyword>
<dbReference type="GO" id="GO:0003887">
    <property type="term" value="F:DNA-directed DNA polymerase activity"/>
    <property type="evidence" value="ECO:0007669"/>
    <property type="project" value="TreeGrafter"/>
</dbReference>
<dbReference type="InterPro" id="IPR017961">
    <property type="entry name" value="DNA_pol_Y-fam_little_finger"/>
</dbReference>
<dbReference type="Proteomes" id="UP000243084">
    <property type="component" value="Unassembled WGS sequence"/>
</dbReference>
<organism evidence="8 9">
    <name type="scientific">Geopseudomonas sagittaria</name>
    <dbReference type="NCBI Taxonomy" id="1135990"/>
    <lineage>
        <taxon>Bacteria</taxon>
        <taxon>Pseudomonadati</taxon>
        <taxon>Pseudomonadota</taxon>
        <taxon>Gammaproteobacteria</taxon>
        <taxon>Pseudomonadales</taxon>
        <taxon>Pseudomonadaceae</taxon>
        <taxon>Geopseudomonas</taxon>
    </lineage>
</organism>
<evidence type="ECO:0000256" key="2">
    <source>
        <dbReference type="ARBA" id="ARBA00022763"/>
    </source>
</evidence>
<keyword evidence="6" id="KW-0742">SOS response</keyword>
<keyword evidence="9" id="KW-1185">Reference proteome</keyword>
<dbReference type="GO" id="GO:0006281">
    <property type="term" value="P:DNA repair"/>
    <property type="evidence" value="ECO:0007669"/>
    <property type="project" value="UniProtKB-KW"/>
</dbReference>
<name>A0A1I5QI20_9GAMM</name>
<dbReference type="Pfam" id="PF11799">
    <property type="entry name" value="IMS_C"/>
    <property type="match status" value="1"/>
</dbReference>
<evidence type="ECO:0000256" key="4">
    <source>
        <dbReference type="ARBA" id="ARBA00023199"/>
    </source>
</evidence>
<dbReference type="AlphaFoldDB" id="A0A1I5QI20"/>
<dbReference type="InterPro" id="IPR043128">
    <property type="entry name" value="Rev_trsase/Diguanyl_cyclase"/>
</dbReference>
<reference evidence="9" key="1">
    <citation type="submission" date="2016-10" db="EMBL/GenBank/DDBJ databases">
        <authorList>
            <person name="Varghese N."/>
            <person name="Submissions S."/>
        </authorList>
    </citation>
    <scope>NUCLEOTIDE SEQUENCE [LARGE SCALE GENOMIC DNA]</scope>
    <source>
        <strain evidence="9">JCM 18195</strain>
    </source>
</reference>
<dbReference type="Gene3D" id="3.40.1170.60">
    <property type="match status" value="1"/>
</dbReference>
<comment type="similarity">
    <text evidence="1">Belongs to the DNA polymerase type-Y family.</text>
</comment>
<gene>
    <name evidence="8" type="ORF">SAMN05216229_102375</name>
</gene>
<dbReference type="PANTHER" id="PTHR11076:SF34">
    <property type="entry name" value="PROTEIN UMUC"/>
    <property type="match status" value="1"/>
</dbReference>
<dbReference type="RefSeq" id="WP_092428582.1">
    <property type="nucleotide sequence ID" value="NZ_FOXM01000002.1"/>
</dbReference>
<dbReference type="GO" id="GO:0042276">
    <property type="term" value="P:error-prone translesion synthesis"/>
    <property type="evidence" value="ECO:0007669"/>
    <property type="project" value="TreeGrafter"/>
</dbReference>
<sequence>MPTFALVDCNSFYVSCELLFRPDLRGLPVVVLSNNDGCVVSRSNEANELGIAMGEPYFKLRDLIALHGIEVFSSNYALYGNLSARVMSVLRDLAPRIELYSIDEAFLDITGLREPLPVFGRRVKADVQRLTGIPVGVGIAPTKTLAKLANWCAKKHTRSGVVDLSDPPRQEKLLRLAPVSEVWGIGRKLSAKLEAMNVATAWDLSRQDPAFIRKAFSIIVEKTVRELRGESCLALGESAEPKQMIACSRSFSERVTDLDDLREAVASYTSRAAEKLRAQGDYCRLLQVYIRTGVFNPHEPHYGRTASVPLACPTHDTRDLVQAALAGLASIYVPGYRYQKAGVVLMEFASPGQIQGDLFAPPPRPGSEALMATLDRINARMGRGTIHLARVPATPGWGMRQELKSPGYVSRWSELRRVT</sequence>
<dbReference type="GO" id="GO:0005829">
    <property type="term" value="C:cytosol"/>
    <property type="evidence" value="ECO:0007669"/>
    <property type="project" value="TreeGrafter"/>
</dbReference>
<dbReference type="CDD" id="cd01700">
    <property type="entry name" value="PolY_Pol_V_umuC"/>
    <property type="match status" value="1"/>
</dbReference>
<evidence type="ECO:0000256" key="6">
    <source>
        <dbReference type="ARBA" id="ARBA00023236"/>
    </source>
</evidence>
<protein>
    <submittedName>
        <fullName evidence="8">DNA polymerase V</fullName>
    </submittedName>
</protein>
<dbReference type="GO" id="GO:0009432">
    <property type="term" value="P:SOS response"/>
    <property type="evidence" value="ECO:0007669"/>
    <property type="project" value="UniProtKB-KW"/>
</dbReference>
<dbReference type="InterPro" id="IPR043502">
    <property type="entry name" value="DNA/RNA_pol_sf"/>
</dbReference>
<evidence type="ECO:0000256" key="3">
    <source>
        <dbReference type="ARBA" id="ARBA00023125"/>
    </source>
</evidence>
<evidence type="ECO:0000259" key="7">
    <source>
        <dbReference type="PROSITE" id="PS50173"/>
    </source>
</evidence>
<dbReference type="Pfam" id="PF00817">
    <property type="entry name" value="IMS"/>
    <property type="match status" value="1"/>
</dbReference>
<dbReference type="InterPro" id="IPR036775">
    <property type="entry name" value="DNA_pol_Y-fam_lit_finger_sf"/>
</dbReference>
<keyword evidence="4" id="KW-0741">SOS mutagenesis</keyword>